<proteinExistence type="predicted"/>
<dbReference type="OrthoDB" id="955245at2759"/>
<evidence type="ECO:0000256" key="1">
    <source>
        <dbReference type="SAM" id="MobiDB-lite"/>
    </source>
</evidence>
<name>A0A6I9RLG4_ELAGV</name>
<dbReference type="RefSeq" id="XP_010928217.1">
    <property type="nucleotide sequence ID" value="XM_010929915.3"/>
</dbReference>
<dbReference type="KEGG" id="egu:105050060"/>
<dbReference type="FunCoup" id="A0A6I9RLG4">
    <property type="interactions" value="169"/>
</dbReference>
<protein>
    <submittedName>
        <fullName evidence="3">Uncharacterized protein LOC105050060</fullName>
    </submittedName>
</protein>
<feature type="region of interest" description="Disordered" evidence="1">
    <location>
        <begin position="77"/>
        <end position="106"/>
    </location>
</feature>
<feature type="compositionally biased region" description="Basic and acidic residues" evidence="1">
    <location>
        <begin position="49"/>
        <end position="64"/>
    </location>
</feature>
<evidence type="ECO:0000313" key="2">
    <source>
        <dbReference type="Proteomes" id="UP000504607"/>
    </source>
</evidence>
<reference evidence="3" key="1">
    <citation type="submission" date="2025-08" db="UniProtKB">
        <authorList>
            <consortium name="RefSeq"/>
        </authorList>
    </citation>
    <scope>IDENTIFICATION</scope>
</reference>
<feature type="region of interest" description="Disordered" evidence="1">
    <location>
        <begin position="30"/>
        <end position="64"/>
    </location>
</feature>
<accession>A0A6I9RLG4</accession>
<dbReference type="GeneID" id="105050060"/>
<evidence type="ECO:0000313" key="3">
    <source>
        <dbReference type="RefSeq" id="XP_010928217.1"/>
    </source>
</evidence>
<keyword evidence="2" id="KW-1185">Reference proteome</keyword>
<dbReference type="AlphaFoldDB" id="A0A6I9RLG4"/>
<gene>
    <name evidence="3" type="primary">LOC105050060</name>
</gene>
<dbReference type="Proteomes" id="UP000504607">
    <property type="component" value="Chromosome 8"/>
</dbReference>
<dbReference type="InParanoid" id="A0A6I9RLG4"/>
<organism evidence="2 3">
    <name type="scientific">Elaeis guineensis var. tenera</name>
    <name type="common">Oil palm</name>
    <dbReference type="NCBI Taxonomy" id="51953"/>
    <lineage>
        <taxon>Eukaryota</taxon>
        <taxon>Viridiplantae</taxon>
        <taxon>Streptophyta</taxon>
        <taxon>Embryophyta</taxon>
        <taxon>Tracheophyta</taxon>
        <taxon>Spermatophyta</taxon>
        <taxon>Magnoliopsida</taxon>
        <taxon>Liliopsida</taxon>
        <taxon>Arecaceae</taxon>
        <taxon>Arecoideae</taxon>
        <taxon>Cocoseae</taxon>
        <taxon>Elaeidinae</taxon>
        <taxon>Elaeis</taxon>
    </lineage>
</organism>
<sequence length="106" mass="11944">MDKLLLHGHRSSPLKTSMVLTSLGGTIRNSYSTENKEEPSQGIGQKARSTAEEFSRQAKEKTEKISETAKEAWEDAKEAVVGETQQEKEKFKEKVEKGNYDKIGRE</sequence>